<dbReference type="STRING" id="53501.SAMN04488043_101459"/>
<accession>A0A0P1G0B9</accession>
<dbReference type="Proteomes" id="UP000051587">
    <property type="component" value="Unassembled WGS sequence"/>
</dbReference>
<sequence length="212" mass="23126">MTLAALETRADEHALAIFGALHPTDLDGIATLVLLGPREPGFWSEFRQSPEYRDDRSHAMDRWSTRVIGSLADEFGATAYFPFDGPPHRPFYRWALDSGQAWQSPVQLLVHDKAGLFVSYRGALGFADRLPMSLRSAASPCDSCADKPCLSACPVAALSEQSYDVPACKSFLHTDAGIDCMTGGCLVRRACPISQGSGRLPEQSSFHMKAFL</sequence>
<evidence type="ECO:0000313" key="1">
    <source>
        <dbReference type="EMBL" id="CUH67083.1"/>
    </source>
</evidence>
<name>A0A0P1G0B9_THAGE</name>
<dbReference type="AlphaFoldDB" id="A0A0P1G0B9"/>
<evidence type="ECO:0000313" key="2">
    <source>
        <dbReference type="Proteomes" id="UP000051587"/>
    </source>
</evidence>
<evidence type="ECO:0008006" key="3">
    <source>
        <dbReference type="Google" id="ProtNLM"/>
    </source>
</evidence>
<dbReference type="RefSeq" id="WP_058263519.1">
    <property type="nucleotide sequence ID" value="NZ_CP051181.1"/>
</dbReference>
<dbReference type="OrthoDB" id="8279740at2"/>
<proteinExistence type="predicted"/>
<organism evidence="1 2">
    <name type="scientific">Thalassovita gelatinovora</name>
    <name type="common">Thalassobius gelatinovorus</name>
    <dbReference type="NCBI Taxonomy" id="53501"/>
    <lineage>
        <taxon>Bacteria</taxon>
        <taxon>Pseudomonadati</taxon>
        <taxon>Pseudomonadota</taxon>
        <taxon>Alphaproteobacteria</taxon>
        <taxon>Rhodobacterales</taxon>
        <taxon>Roseobacteraceae</taxon>
        <taxon>Thalassovita</taxon>
    </lineage>
</organism>
<protein>
    <recommendedName>
        <fullName evidence="3">4Fe-4S ferredoxin-type domain-containing protein</fullName>
    </recommendedName>
</protein>
<keyword evidence="2" id="KW-1185">Reference proteome</keyword>
<reference evidence="1 2" key="1">
    <citation type="submission" date="2015-09" db="EMBL/GenBank/DDBJ databases">
        <authorList>
            <consortium name="Swine Surveillance"/>
        </authorList>
    </citation>
    <scope>NUCLEOTIDE SEQUENCE [LARGE SCALE GENOMIC DNA]</scope>
    <source>
        <strain evidence="1 2">CECT 4357</strain>
    </source>
</reference>
<gene>
    <name evidence="1" type="ORF">TG4357_02801</name>
</gene>
<dbReference type="EMBL" id="CYSA01000026">
    <property type="protein sequence ID" value="CUH67083.1"/>
    <property type="molecule type" value="Genomic_DNA"/>
</dbReference>